<evidence type="ECO:0000313" key="2">
    <source>
        <dbReference type="EMBL" id="TCW02087.1"/>
    </source>
</evidence>
<dbReference type="Gene3D" id="3.30.70.270">
    <property type="match status" value="1"/>
</dbReference>
<dbReference type="Proteomes" id="UP000295515">
    <property type="component" value="Unassembled WGS sequence"/>
</dbReference>
<dbReference type="GO" id="GO:0005886">
    <property type="term" value="C:plasma membrane"/>
    <property type="evidence" value="ECO:0007669"/>
    <property type="project" value="TreeGrafter"/>
</dbReference>
<dbReference type="NCBIfam" id="TIGR00254">
    <property type="entry name" value="GGDEF"/>
    <property type="match status" value="1"/>
</dbReference>
<evidence type="ECO:0000313" key="3">
    <source>
        <dbReference type="Proteomes" id="UP000295515"/>
    </source>
</evidence>
<dbReference type="AlphaFoldDB" id="A0A4R3Z5R1"/>
<gene>
    <name evidence="2" type="ORF">EDD60_10250</name>
</gene>
<dbReference type="EMBL" id="SMCQ01000002">
    <property type="protein sequence ID" value="TCW02087.1"/>
    <property type="molecule type" value="Genomic_DNA"/>
</dbReference>
<dbReference type="InterPro" id="IPR013656">
    <property type="entry name" value="PAS_4"/>
</dbReference>
<proteinExistence type="predicted"/>
<feature type="domain" description="GGDEF" evidence="1">
    <location>
        <begin position="192"/>
        <end position="325"/>
    </location>
</feature>
<reference evidence="2 3" key="1">
    <citation type="submission" date="2019-03" db="EMBL/GenBank/DDBJ databases">
        <title>Genomic Encyclopedia of Type Strains, Phase IV (KMG-IV): sequencing the most valuable type-strain genomes for metagenomic binning, comparative biology and taxonomic classification.</title>
        <authorList>
            <person name="Goeker M."/>
        </authorList>
    </citation>
    <scope>NUCLEOTIDE SEQUENCE [LARGE SCALE GENOMIC DNA]</scope>
    <source>
        <strain evidence="2 3">DSM 29487</strain>
    </source>
</reference>
<dbReference type="FunFam" id="3.30.70.270:FF:000001">
    <property type="entry name" value="Diguanylate cyclase domain protein"/>
    <property type="match status" value="1"/>
</dbReference>
<dbReference type="Pfam" id="PF08448">
    <property type="entry name" value="PAS_4"/>
    <property type="match status" value="1"/>
</dbReference>
<dbReference type="CDD" id="cd01949">
    <property type="entry name" value="GGDEF"/>
    <property type="match status" value="1"/>
</dbReference>
<dbReference type="Pfam" id="PF00990">
    <property type="entry name" value="GGDEF"/>
    <property type="match status" value="1"/>
</dbReference>
<comment type="caution">
    <text evidence="2">The sequence shown here is derived from an EMBL/GenBank/DDBJ whole genome shotgun (WGS) entry which is preliminary data.</text>
</comment>
<dbReference type="PANTHER" id="PTHR45138">
    <property type="entry name" value="REGULATORY COMPONENTS OF SENSORY TRANSDUCTION SYSTEM"/>
    <property type="match status" value="1"/>
</dbReference>
<dbReference type="RefSeq" id="WP_066446160.1">
    <property type="nucleotide sequence ID" value="NZ_JANKBF010000003.1"/>
</dbReference>
<dbReference type="SUPFAM" id="SSF55073">
    <property type="entry name" value="Nucleotide cyclase"/>
    <property type="match status" value="1"/>
</dbReference>
<dbReference type="InterPro" id="IPR000160">
    <property type="entry name" value="GGDEF_dom"/>
</dbReference>
<accession>A0A4R3Z5R1</accession>
<dbReference type="InterPro" id="IPR050469">
    <property type="entry name" value="Diguanylate_Cyclase"/>
</dbReference>
<dbReference type="SUPFAM" id="SSF55785">
    <property type="entry name" value="PYP-like sensor domain (PAS domain)"/>
    <property type="match status" value="1"/>
</dbReference>
<name>A0A4R3Z5R1_9FIRM</name>
<dbReference type="PANTHER" id="PTHR45138:SF9">
    <property type="entry name" value="DIGUANYLATE CYCLASE DGCM-RELATED"/>
    <property type="match status" value="1"/>
</dbReference>
<dbReference type="InterPro" id="IPR035965">
    <property type="entry name" value="PAS-like_dom_sf"/>
</dbReference>
<protein>
    <submittedName>
        <fullName evidence="2">Diguanylate cyclase (GGDEF)-like protein</fullName>
    </submittedName>
</protein>
<dbReference type="InterPro" id="IPR043128">
    <property type="entry name" value="Rev_trsase/Diguanyl_cyclase"/>
</dbReference>
<dbReference type="SMART" id="SM00267">
    <property type="entry name" value="GGDEF"/>
    <property type="match status" value="1"/>
</dbReference>
<dbReference type="GO" id="GO:0043709">
    <property type="term" value="P:cell adhesion involved in single-species biofilm formation"/>
    <property type="evidence" value="ECO:0007669"/>
    <property type="project" value="TreeGrafter"/>
</dbReference>
<dbReference type="GeneID" id="98914294"/>
<evidence type="ECO:0000259" key="1">
    <source>
        <dbReference type="PROSITE" id="PS50887"/>
    </source>
</evidence>
<sequence>MEFQEIMQRLGIDANQVLEAIVTSDMPYVFVFKDIHSRILYVNQQFYSKHPEFKDQPDSVIGKTDFDLFPLFPKHAKQAYEDEQNVIKTKKPLHIFETEGQDARGYTKVAHTRKYPLLNAQKECVGVFVVTEDVSQDVSIVRENIEKNTLLTKLNQELTIENTQDALSGLYNKRFIRAQLNSLYNEYQKNKQDFSIILLDLDDFKVINDTYGHNVGDEVIVYVGNILKNIQHLLYTNMLPCRFGGDEFLVILPQSNYNEAIEIAKNIKEAFDNQKILLETFHDSVHLSLGIATIQDETIHELIERCDHYLYSAKKQGKCQICHGE</sequence>
<keyword evidence="3" id="KW-1185">Reference proteome</keyword>
<dbReference type="GO" id="GO:1902201">
    <property type="term" value="P:negative regulation of bacterial-type flagellum-dependent cell motility"/>
    <property type="evidence" value="ECO:0007669"/>
    <property type="project" value="TreeGrafter"/>
</dbReference>
<dbReference type="Gene3D" id="3.30.450.20">
    <property type="entry name" value="PAS domain"/>
    <property type="match status" value="1"/>
</dbReference>
<dbReference type="InterPro" id="IPR029787">
    <property type="entry name" value="Nucleotide_cyclase"/>
</dbReference>
<dbReference type="PROSITE" id="PS50887">
    <property type="entry name" value="GGDEF"/>
    <property type="match status" value="1"/>
</dbReference>
<organism evidence="2 3">
    <name type="scientific">Longibaculum muris</name>
    <dbReference type="NCBI Taxonomy" id="1796628"/>
    <lineage>
        <taxon>Bacteria</taxon>
        <taxon>Bacillati</taxon>
        <taxon>Bacillota</taxon>
        <taxon>Erysipelotrichia</taxon>
        <taxon>Erysipelotrichales</taxon>
        <taxon>Coprobacillaceae</taxon>
        <taxon>Longibaculum</taxon>
    </lineage>
</organism>
<dbReference type="GO" id="GO:0052621">
    <property type="term" value="F:diguanylate cyclase activity"/>
    <property type="evidence" value="ECO:0007669"/>
    <property type="project" value="TreeGrafter"/>
</dbReference>